<organism evidence="1">
    <name type="scientific">Rhizobium leguminosarum bv. trifolii</name>
    <dbReference type="NCBI Taxonomy" id="386"/>
    <lineage>
        <taxon>Bacteria</taxon>
        <taxon>Pseudomonadati</taxon>
        <taxon>Pseudomonadota</taxon>
        <taxon>Alphaproteobacteria</taxon>
        <taxon>Hyphomicrobiales</taxon>
        <taxon>Rhizobiaceae</taxon>
        <taxon>Rhizobium/Agrobacterium group</taxon>
        <taxon>Rhizobium</taxon>
    </lineage>
</organism>
<reference evidence="1" key="1">
    <citation type="journal article" date="2015" name="BMC Genomics">
        <title>Transcriptome profiling of a Rhizobium leguminosarum bv. trifolii rosR mutant reveals the role of the transcriptional regulator RosR in motility, synthesis of cell-surface components, and other cellular processes.</title>
        <authorList>
            <person name="Rachwal K."/>
            <person name="Matczynska E."/>
            <person name="Janczarek M."/>
        </authorList>
    </citation>
    <scope>NUCLEOTIDE SEQUENCE</scope>
    <source>
        <strain evidence="1">Rt24.2</strain>
    </source>
</reference>
<dbReference type="EMBL" id="KX491415">
    <property type="protein sequence ID" value="AOO93779.1"/>
    <property type="molecule type" value="Genomic_DNA"/>
</dbReference>
<name>A0A1C9I478_RHILT</name>
<sequence length="78" mass="8476">MPFACIALGDSSMSTNSSRPVQNVAGQPGGGLAGWGQYLRAVTWLKIVYWRHDGKLTPLEVILKAYVNMPDVARSDLV</sequence>
<proteinExistence type="predicted"/>
<protein>
    <submittedName>
        <fullName evidence="1">Uncharacterized protein</fullName>
    </submittedName>
</protein>
<dbReference type="AlphaFoldDB" id="A0A1C9I478"/>
<reference evidence="1" key="2">
    <citation type="journal article" date="2016" name="Front. Microbiol.">
        <title>The Regulatory Protein RosR Affects Rhizobium leguminosarum bv. trifolii Protein Profiles, Cell Surface Properties, and Symbiosis with Clover.</title>
        <authorList>
            <person name="Rachwal K."/>
            <person name="Boguszewska A."/>
            <person name="Kopcinska J."/>
            <person name="Karas M."/>
            <person name="Tchorzewski M."/>
            <person name="Janczarek M."/>
        </authorList>
    </citation>
    <scope>NUCLEOTIDE SEQUENCE</scope>
    <source>
        <strain evidence="1">Rt24.2</strain>
    </source>
</reference>
<evidence type="ECO:0000313" key="1">
    <source>
        <dbReference type="EMBL" id="AOO93779.1"/>
    </source>
</evidence>
<accession>A0A1C9I478</accession>